<evidence type="ECO:0000256" key="10">
    <source>
        <dbReference type="ARBA" id="ARBA00023180"/>
    </source>
</evidence>
<keyword evidence="5" id="KW-0732">Signal</keyword>
<gene>
    <name evidence="16" type="ORF">CDL12_12684</name>
</gene>
<evidence type="ECO:0000256" key="14">
    <source>
        <dbReference type="SAM" id="Phobius"/>
    </source>
</evidence>
<feature type="domain" description="Ionotropic glutamate receptor C-terminal" evidence="15">
    <location>
        <begin position="258"/>
        <end position="599"/>
    </location>
</feature>
<evidence type="ECO:0000256" key="3">
    <source>
        <dbReference type="ARBA" id="ARBA00022448"/>
    </source>
</evidence>
<dbReference type="PANTHER" id="PTHR18966">
    <property type="entry name" value="IONOTROPIC GLUTAMATE RECEPTOR"/>
    <property type="match status" value="1"/>
</dbReference>
<evidence type="ECO:0000256" key="2">
    <source>
        <dbReference type="ARBA" id="ARBA00008685"/>
    </source>
</evidence>
<evidence type="ECO:0000256" key="11">
    <source>
        <dbReference type="ARBA" id="ARBA00023286"/>
    </source>
</evidence>
<dbReference type="Gene3D" id="3.40.50.2300">
    <property type="match status" value="2"/>
</dbReference>
<comment type="subcellular location">
    <subcellularLocation>
        <location evidence="1">Membrane</location>
        <topology evidence="1">Multi-pass membrane protein</topology>
    </subcellularLocation>
</comment>
<keyword evidence="10" id="KW-0325">Glycoprotein</keyword>
<keyword evidence="3" id="KW-0813">Transport</keyword>
<organism evidence="16 17">
    <name type="scientific">Handroanthus impetiginosus</name>
    <dbReference type="NCBI Taxonomy" id="429701"/>
    <lineage>
        <taxon>Eukaryota</taxon>
        <taxon>Viridiplantae</taxon>
        <taxon>Streptophyta</taxon>
        <taxon>Embryophyta</taxon>
        <taxon>Tracheophyta</taxon>
        <taxon>Spermatophyta</taxon>
        <taxon>Magnoliopsida</taxon>
        <taxon>eudicotyledons</taxon>
        <taxon>Gunneridae</taxon>
        <taxon>Pentapetalae</taxon>
        <taxon>asterids</taxon>
        <taxon>lamiids</taxon>
        <taxon>Lamiales</taxon>
        <taxon>Bignoniaceae</taxon>
        <taxon>Crescentiina</taxon>
        <taxon>Tabebuia alliance</taxon>
        <taxon>Handroanthus</taxon>
    </lineage>
</organism>
<feature type="transmembrane region" description="Helical" evidence="14">
    <location>
        <begin position="379"/>
        <end position="397"/>
    </location>
</feature>
<protein>
    <submittedName>
        <fullName evidence="16">Glutamate-gated kainate-type ion channel receptor subunit GluR5</fullName>
    </submittedName>
</protein>
<evidence type="ECO:0000256" key="1">
    <source>
        <dbReference type="ARBA" id="ARBA00004141"/>
    </source>
</evidence>
<dbReference type="OrthoDB" id="5984008at2759"/>
<evidence type="ECO:0000256" key="8">
    <source>
        <dbReference type="ARBA" id="ARBA00023136"/>
    </source>
</evidence>
<dbReference type="FunFam" id="1.10.287.70:FF:000037">
    <property type="entry name" value="Glutamate receptor"/>
    <property type="match status" value="1"/>
</dbReference>
<comment type="similarity">
    <text evidence="2">Belongs to the glutamate-gated ion channel (TC 1.A.10.1) family.</text>
</comment>
<dbReference type="SUPFAM" id="SSF53822">
    <property type="entry name" value="Periplasmic binding protein-like I"/>
    <property type="match status" value="1"/>
</dbReference>
<evidence type="ECO:0000256" key="12">
    <source>
        <dbReference type="ARBA" id="ARBA00023303"/>
    </source>
</evidence>
<dbReference type="SUPFAM" id="SSF53850">
    <property type="entry name" value="Periplasmic binding protein-like II"/>
    <property type="match status" value="1"/>
</dbReference>
<evidence type="ECO:0000313" key="17">
    <source>
        <dbReference type="Proteomes" id="UP000231279"/>
    </source>
</evidence>
<name>A0A2G9HAX2_9LAMI</name>
<evidence type="ECO:0000259" key="15">
    <source>
        <dbReference type="SMART" id="SM00079"/>
    </source>
</evidence>
<evidence type="ECO:0000256" key="7">
    <source>
        <dbReference type="ARBA" id="ARBA00023065"/>
    </source>
</evidence>
<dbReference type="Gene3D" id="3.40.190.10">
    <property type="entry name" value="Periplasmic binding protein-like II"/>
    <property type="match status" value="2"/>
</dbReference>
<dbReference type="InterPro" id="IPR001320">
    <property type="entry name" value="Iontro_rcpt_C"/>
</dbReference>
<dbReference type="Gene3D" id="1.10.287.70">
    <property type="match status" value="1"/>
</dbReference>
<keyword evidence="11" id="KW-1071">Ligand-gated ion channel</keyword>
<dbReference type="STRING" id="429701.A0A2G9HAX2"/>
<dbReference type="CDD" id="cd13686">
    <property type="entry name" value="GluR_Plant"/>
    <property type="match status" value="1"/>
</dbReference>
<dbReference type="Pfam" id="PF01094">
    <property type="entry name" value="ANF_receptor"/>
    <property type="match status" value="1"/>
</dbReference>
<feature type="transmembrane region" description="Helical" evidence="14">
    <location>
        <begin position="619"/>
        <end position="639"/>
    </location>
</feature>
<dbReference type="FunFam" id="3.40.190.10:FF:000175">
    <property type="entry name" value="Glutamate receptor"/>
    <property type="match status" value="1"/>
</dbReference>
<dbReference type="SMART" id="SM00079">
    <property type="entry name" value="PBPe"/>
    <property type="match status" value="1"/>
</dbReference>
<comment type="caution">
    <text evidence="16">The sequence shown here is derived from an EMBL/GenBank/DDBJ whole genome shotgun (WGS) entry which is preliminary data.</text>
</comment>
<evidence type="ECO:0000256" key="6">
    <source>
        <dbReference type="ARBA" id="ARBA00022989"/>
    </source>
</evidence>
<feature type="transmembrane region" description="Helical" evidence="14">
    <location>
        <begin position="439"/>
        <end position="463"/>
    </location>
</feature>
<feature type="region of interest" description="Disordered" evidence="13">
    <location>
        <begin position="680"/>
        <end position="723"/>
    </location>
</feature>
<accession>A0A2G9HAX2</accession>
<dbReference type="GO" id="GO:0015276">
    <property type="term" value="F:ligand-gated monoatomic ion channel activity"/>
    <property type="evidence" value="ECO:0007669"/>
    <property type="project" value="InterPro"/>
</dbReference>
<evidence type="ECO:0000256" key="13">
    <source>
        <dbReference type="SAM" id="MobiDB-lite"/>
    </source>
</evidence>
<keyword evidence="17" id="KW-1185">Reference proteome</keyword>
<dbReference type="InterPro" id="IPR028082">
    <property type="entry name" value="Peripla_BP_I"/>
</dbReference>
<dbReference type="Pfam" id="PF00060">
    <property type="entry name" value="Lig_chan"/>
    <property type="match status" value="1"/>
</dbReference>
<sequence length="723" mass="80569">MDILVKVALMESRVIVLHTYPAAGFMVFSVAHYLGMMDDGYVWIATDWLSSALDSASPLHSETLTTTMQGVLVLRQHTPDSELKREFSVRWNNLTSGSMGLNTYGLYAYDTVWLLAHAINSFLDQGGIISFSNDSKLHSLQGSGLHLEALSVFDGGPLLLKNILQSNFVGLTGPVKFSPDKSLIYPAYEIINIIGTGLHRIGYWSNYSGLSIVAPETLNSRPANRSSANQQLHSVIWPGDSTRTPRGWVFPNNGRQLRIGVPRRVSYREFVSQVPGTNTSKGLCIDVFTAAVNLLPYAVPYQFIPYGNGRENPSYNDLARLITTGFFDGVVGDIAIVTNRTKIVDFTQPYAASGLVVVAPVRKLNTGAWAFLRPFSPTMWGVTAAFFVFIGIVVWILEHRINDEFRGPPKKQLITILWFSLSTLFFAHRENTVSTLGRLVLIIWLFVVLIINSSYTASLTSILTVQQLYSPIKGIETLKDGDDPIGYQVGSFAEHYLTEGLGIPRSRLKALGSPEEYATALQQGPKKGGVVAIVDERPYVELFLASQCKFRIIGQEFTKSGWGFAFPRDSPLAIDLSTAILTLSENGDLQRIHDKWLTTSSCSSDKTELESDRLHLKSFWGLYLLCGIACFVALLIYFLQIVHRFRHAAKEEYISDGTGSSRSKRLQTLLSLIDEKEDQFRRERKRRKVDKSLSENNGEINIETDSTRKHSQICSGNSFNSRS</sequence>
<dbReference type="GO" id="GO:0016020">
    <property type="term" value="C:membrane"/>
    <property type="evidence" value="ECO:0007669"/>
    <property type="project" value="UniProtKB-SubCell"/>
</dbReference>
<dbReference type="GO" id="GO:1901701">
    <property type="term" value="P:cellular response to oxygen-containing compound"/>
    <property type="evidence" value="ECO:0007669"/>
    <property type="project" value="UniProtKB-ARBA"/>
</dbReference>
<dbReference type="GO" id="GO:0007165">
    <property type="term" value="P:signal transduction"/>
    <property type="evidence" value="ECO:0007669"/>
    <property type="project" value="UniProtKB-ARBA"/>
</dbReference>
<dbReference type="InterPro" id="IPR001828">
    <property type="entry name" value="ANF_lig-bd_rcpt"/>
</dbReference>
<evidence type="ECO:0000313" key="16">
    <source>
        <dbReference type="EMBL" id="PIN14665.1"/>
    </source>
</evidence>
<dbReference type="FunFam" id="3.40.190.10:FF:000054">
    <property type="entry name" value="Glutamate receptor"/>
    <property type="match status" value="1"/>
</dbReference>
<dbReference type="InterPro" id="IPR015683">
    <property type="entry name" value="Ionotropic_Glu_rcpt"/>
</dbReference>
<keyword evidence="7" id="KW-0406">Ion transport</keyword>
<evidence type="ECO:0000256" key="9">
    <source>
        <dbReference type="ARBA" id="ARBA00023170"/>
    </source>
</evidence>
<dbReference type="EMBL" id="NKXS01002238">
    <property type="protein sequence ID" value="PIN14665.1"/>
    <property type="molecule type" value="Genomic_DNA"/>
</dbReference>
<dbReference type="AlphaFoldDB" id="A0A2G9HAX2"/>
<evidence type="ECO:0000256" key="5">
    <source>
        <dbReference type="ARBA" id="ARBA00022729"/>
    </source>
</evidence>
<keyword evidence="6 14" id="KW-1133">Transmembrane helix</keyword>
<keyword evidence="9 16" id="KW-0675">Receptor</keyword>
<dbReference type="Proteomes" id="UP000231279">
    <property type="component" value="Unassembled WGS sequence"/>
</dbReference>
<keyword evidence="12" id="KW-0407">Ion channel</keyword>
<reference evidence="17" key="1">
    <citation type="journal article" date="2018" name="Gigascience">
        <title>Genome assembly of the Pink Ipe (Handroanthus impetiginosus, Bignoniaceae), a highly valued, ecologically keystone Neotropical timber forest tree.</title>
        <authorList>
            <person name="Silva-Junior O.B."/>
            <person name="Grattapaglia D."/>
            <person name="Novaes E."/>
            <person name="Collevatti R.G."/>
        </authorList>
    </citation>
    <scope>NUCLEOTIDE SEQUENCE [LARGE SCALE GENOMIC DNA]</scope>
    <source>
        <strain evidence="17">cv. UFG-1</strain>
    </source>
</reference>
<feature type="compositionally biased region" description="Polar residues" evidence="13">
    <location>
        <begin position="712"/>
        <end position="723"/>
    </location>
</feature>
<keyword evidence="4 14" id="KW-0812">Transmembrane</keyword>
<evidence type="ECO:0000256" key="4">
    <source>
        <dbReference type="ARBA" id="ARBA00022692"/>
    </source>
</evidence>
<keyword evidence="8 14" id="KW-0472">Membrane</keyword>
<dbReference type="GO" id="GO:0009611">
    <property type="term" value="P:response to wounding"/>
    <property type="evidence" value="ECO:0007669"/>
    <property type="project" value="UniProtKB-ARBA"/>
</dbReference>
<proteinExistence type="inferred from homology"/>